<dbReference type="NCBIfam" id="NF001986">
    <property type="entry name" value="PRK00779.1"/>
    <property type="match status" value="1"/>
</dbReference>
<comment type="caution">
    <text evidence="6">The sequence shown here is derived from an EMBL/GenBank/DDBJ whole genome shotgun (WGS) entry which is preliminary data.</text>
</comment>
<dbReference type="Pfam" id="PF00185">
    <property type="entry name" value="OTCace"/>
    <property type="match status" value="1"/>
</dbReference>
<dbReference type="NCBIfam" id="TIGR00658">
    <property type="entry name" value="orni_carb_tr"/>
    <property type="match status" value="1"/>
</dbReference>
<dbReference type="PRINTS" id="PR00100">
    <property type="entry name" value="AOTCASE"/>
</dbReference>
<gene>
    <name evidence="6" type="ORF">AMJ71_11205</name>
</gene>
<name>A0A0S8J7P5_UNCT6</name>
<evidence type="ECO:0000313" key="7">
    <source>
        <dbReference type="Proteomes" id="UP000051035"/>
    </source>
</evidence>
<dbReference type="EC" id="2.1.3.3" evidence="2"/>
<evidence type="ECO:0000256" key="3">
    <source>
        <dbReference type="RuleBase" id="RU003634"/>
    </source>
</evidence>
<dbReference type="GO" id="GO:0019240">
    <property type="term" value="P:citrulline biosynthetic process"/>
    <property type="evidence" value="ECO:0007669"/>
    <property type="project" value="TreeGrafter"/>
</dbReference>
<feature type="domain" description="Aspartate/ornithine carbamoyltransferase carbamoyl-P binding" evidence="5">
    <location>
        <begin position="28"/>
        <end position="90"/>
    </location>
</feature>
<reference evidence="6 7" key="1">
    <citation type="journal article" date="2015" name="Microbiome">
        <title>Genomic resolution of linkages in carbon, nitrogen, and sulfur cycling among widespread estuary sediment bacteria.</title>
        <authorList>
            <person name="Baker B.J."/>
            <person name="Lazar C.S."/>
            <person name="Teske A.P."/>
            <person name="Dick G.J."/>
        </authorList>
    </citation>
    <scope>NUCLEOTIDE SEQUENCE [LARGE SCALE GENOMIC DNA]</scope>
    <source>
        <strain evidence="6">SM1_40</strain>
    </source>
</reference>
<evidence type="ECO:0000256" key="2">
    <source>
        <dbReference type="NCBIfam" id="TIGR00658"/>
    </source>
</evidence>
<proteinExistence type="inferred from homology"/>
<dbReference type="PANTHER" id="PTHR45753:SF3">
    <property type="entry name" value="ORNITHINE TRANSCARBAMYLASE, MITOCHONDRIAL"/>
    <property type="match status" value="1"/>
</dbReference>
<dbReference type="AlphaFoldDB" id="A0A0S8J7P5"/>
<evidence type="ECO:0000259" key="4">
    <source>
        <dbReference type="Pfam" id="PF00185"/>
    </source>
</evidence>
<dbReference type="PRINTS" id="PR00102">
    <property type="entry name" value="OTCASE"/>
</dbReference>
<organism evidence="6 7">
    <name type="scientific">candidate division TA06 bacterium SM1_40</name>
    <dbReference type="NCBI Taxonomy" id="1703773"/>
    <lineage>
        <taxon>Bacteria</taxon>
        <taxon>Bacteria division TA06</taxon>
    </lineage>
</organism>
<dbReference type="GO" id="GO:0016597">
    <property type="term" value="F:amino acid binding"/>
    <property type="evidence" value="ECO:0007669"/>
    <property type="project" value="InterPro"/>
</dbReference>
<dbReference type="EMBL" id="LJVA01000195">
    <property type="protein sequence ID" value="KPL05752.1"/>
    <property type="molecule type" value="Genomic_DNA"/>
</dbReference>
<evidence type="ECO:0000256" key="1">
    <source>
        <dbReference type="ARBA" id="ARBA00022679"/>
    </source>
</evidence>
<dbReference type="Proteomes" id="UP000051035">
    <property type="component" value="Unassembled WGS sequence"/>
</dbReference>
<dbReference type="InterPro" id="IPR036901">
    <property type="entry name" value="Asp/Orn_carbamoylTrfase_sf"/>
</dbReference>
<dbReference type="InterPro" id="IPR006130">
    <property type="entry name" value="Asp/Orn_carbamoylTrfase"/>
</dbReference>
<evidence type="ECO:0000313" key="6">
    <source>
        <dbReference type="EMBL" id="KPL05752.1"/>
    </source>
</evidence>
<dbReference type="GO" id="GO:0042450">
    <property type="term" value="P:L-arginine biosynthetic process via ornithine"/>
    <property type="evidence" value="ECO:0007669"/>
    <property type="project" value="UniProtKB-UniRule"/>
</dbReference>
<dbReference type="PATRIC" id="fig|1703773.3.peg.1960"/>
<dbReference type="GO" id="GO:0004585">
    <property type="term" value="F:ornithine carbamoyltransferase activity"/>
    <property type="evidence" value="ECO:0007669"/>
    <property type="project" value="UniProtKB-UniRule"/>
</dbReference>
<keyword evidence="1 3" id="KW-0808">Transferase</keyword>
<dbReference type="Gene3D" id="3.40.50.1370">
    <property type="entry name" value="Aspartate/ornithine carbamoyltransferase"/>
    <property type="match status" value="2"/>
</dbReference>
<protein>
    <recommendedName>
        <fullName evidence="2">Ornithine carbamoyltransferase</fullName>
        <ecNumber evidence="2">2.1.3.3</ecNumber>
    </recommendedName>
</protein>
<dbReference type="InterPro" id="IPR006131">
    <property type="entry name" value="Asp_carbamoyltransf_Asp/Orn-bd"/>
</dbReference>
<dbReference type="SUPFAM" id="SSF53671">
    <property type="entry name" value="Aspartate/ornithine carbamoyltransferase"/>
    <property type="match status" value="1"/>
</dbReference>
<evidence type="ECO:0000259" key="5">
    <source>
        <dbReference type="Pfam" id="PF02729"/>
    </source>
</evidence>
<dbReference type="InterPro" id="IPR006132">
    <property type="entry name" value="Asp/Orn_carbamoyltranf_P-bd"/>
</dbReference>
<accession>A0A0S8J7P5</accession>
<dbReference type="FunFam" id="3.40.50.1370:FF:000008">
    <property type="entry name" value="Ornithine carbamoyltransferase"/>
    <property type="match status" value="1"/>
</dbReference>
<dbReference type="PANTHER" id="PTHR45753">
    <property type="entry name" value="ORNITHINE CARBAMOYLTRANSFERASE, MITOCHONDRIAL"/>
    <property type="match status" value="1"/>
</dbReference>
<comment type="similarity">
    <text evidence="3">Belongs to the aspartate/ornithine carbamoyltransferase superfamily.</text>
</comment>
<sequence length="255" mass="27656">MDKDFVSVADATREEMVALFETARRLKKKRESVGDVARNLSRWVDAIVARTFSHDTVVELASAASVPVINALSDHEHPCQALADYLTIWERYPRPEQLRISYVGDGNNVCHSLLLGAGILGLNLTVASPKAYAPKEPVVAQARALAGVSGGEITIVQDPSEGVADADVVYTDVFASMGQESEAEERARVFQPYQVNSKLLRNAASKAVVMHCLPAHRGEEITDEVLDGPQSIVLDQAENRLHAQNALLLKLMGGS</sequence>
<feature type="domain" description="Aspartate/ornithine carbamoyltransferase Asp/Orn-binding" evidence="4">
    <location>
        <begin position="97"/>
        <end position="249"/>
    </location>
</feature>
<dbReference type="Pfam" id="PF02729">
    <property type="entry name" value="OTCace_N"/>
    <property type="match status" value="1"/>
</dbReference>
<dbReference type="InterPro" id="IPR002292">
    <property type="entry name" value="Orn/put_carbamltrans"/>
</dbReference>